<comment type="caution">
    <text evidence="8">The sequence shown here is derived from an EMBL/GenBank/DDBJ whole genome shotgun (WGS) entry which is preliminary data.</text>
</comment>
<gene>
    <name evidence="8" type="ORF">CC78DRAFT_577411</name>
</gene>
<dbReference type="GO" id="GO:0016020">
    <property type="term" value="C:membrane"/>
    <property type="evidence" value="ECO:0007669"/>
    <property type="project" value="UniProtKB-SubCell"/>
</dbReference>
<evidence type="ECO:0000256" key="2">
    <source>
        <dbReference type="ARBA" id="ARBA00022692"/>
    </source>
</evidence>
<feature type="domain" description="Rhodopsin" evidence="7">
    <location>
        <begin position="55"/>
        <end position="244"/>
    </location>
</feature>
<comment type="subcellular location">
    <subcellularLocation>
        <location evidence="1">Membrane</location>
        <topology evidence="1">Multi-pass membrane protein</topology>
    </subcellularLocation>
</comment>
<feature type="transmembrane region" description="Helical" evidence="6">
    <location>
        <begin position="197"/>
        <end position="224"/>
    </location>
</feature>
<keyword evidence="3 6" id="KW-1133">Transmembrane helix</keyword>
<reference evidence="9" key="1">
    <citation type="journal article" date="2020" name="Stud. Mycol.">
        <title>101 Dothideomycetes genomes: A test case for predicting lifestyles and emergence of pathogens.</title>
        <authorList>
            <person name="Haridas S."/>
            <person name="Albert R."/>
            <person name="Binder M."/>
            <person name="Bloem J."/>
            <person name="LaButti K."/>
            <person name="Salamov A."/>
            <person name="Andreopoulos B."/>
            <person name="Baker S."/>
            <person name="Barry K."/>
            <person name="Bills G."/>
            <person name="Bluhm B."/>
            <person name="Cannon C."/>
            <person name="Castanera R."/>
            <person name="Culley D."/>
            <person name="Daum C."/>
            <person name="Ezra D."/>
            <person name="Gonzalez J."/>
            <person name="Henrissat B."/>
            <person name="Kuo A."/>
            <person name="Liang C."/>
            <person name="Lipzen A."/>
            <person name="Lutzoni F."/>
            <person name="Magnuson J."/>
            <person name="Mondo S."/>
            <person name="Nolan M."/>
            <person name="Ohm R."/>
            <person name="Pangilinan J."/>
            <person name="Park H.-J."/>
            <person name="Ramirez L."/>
            <person name="Alfaro M."/>
            <person name="Sun H."/>
            <person name="Tritt A."/>
            <person name="Yoshinaga Y."/>
            <person name="Zwiers L.-H."/>
            <person name="Turgeon B."/>
            <person name="Goodwin S."/>
            <person name="Spatafora J."/>
            <person name="Crous P."/>
            <person name="Grigoriev I."/>
        </authorList>
    </citation>
    <scope>NUCLEOTIDE SEQUENCE [LARGE SCALE GENOMIC DNA]</scope>
    <source>
        <strain evidence="9">CBS 304.66</strain>
    </source>
</reference>
<feature type="transmembrane region" description="Helical" evidence="6">
    <location>
        <begin position="118"/>
        <end position="141"/>
    </location>
</feature>
<dbReference type="PANTHER" id="PTHR33048:SF158">
    <property type="entry name" value="MEMBRANE PROTEIN PTH11-LIKE, PUTATIVE-RELATED"/>
    <property type="match status" value="1"/>
</dbReference>
<dbReference type="PANTHER" id="PTHR33048">
    <property type="entry name" value="PTH11-LIKE INTEGRAL MEMBRANE PROTEIN (AFU_ORTHOLOGUE AFUA_5G11245)"/>
    <property type="match status" value="1"/>
</dbReference>
<proteinExistence type="inferred from homology"/>
<evidence type="ECO:0000256" key="4">
    <source>
        <dbReference type="ARBA" id="ARBA00023136"/>
    </source>
</evidence>
<dbReference type="InterPro" id="IPR052337">
    <property type="entry name" value="SAT4-like"/>
</dbReference>
<evidence type="ECO:0000256" key="6">
    <source>
        <dbReference type="SAM" id="Phobius"/>
    </source>
</evidence>
<keyword evidence="9" id="KW-1185">Reference proteome</keyword>
<dbReference type="Pfam" id="PF20684">
    <property type="entry name" value="Fung_rhodopsin"/>
    <property type="match status" value="1"/>
</dbReference>
<dbReference type="InterPro" id="IPR049326">
    <property type="entry name" value="Rhodopsin_dom_fungi"/>
</dbReference>
<dbReference type="EMBL" id="ML986593">
    <property type="protein sequence ID" value="KAF2267212.1"/>
    <property type="molecule type" value="Genomic_DNA"/>
</dbReference>
<feature type="transmembrane region" description="Helical" evidence="6">
    <location>
        <begin position="153"/>
        <end position="177"/>
    </location>
</feature>
<feature type="non-terminal residue" evidence="8">
    <location>
        <position position="245"/>
    </location>
</feature>
<evidence type="ECO:0000313" key="8">
    <source>
        <dbReference type="EMBL" id="KAF2267212.1"/>
    </source>
</evidence>
<sequence length="245" mass="26107">MSMSQLPPPEVLAQMPVQAPPPGVMPNFDNPDSLAPGALAVISIFLALMVITLVARLYCRISIVRRAGLDDWMAAGAGAFGIAVSGVAIDMLLSGGFGPHSWNVPLLVFFTPRWNRDLFMLTLFTPLATGLAKISILLFILRIFPRVASPKTAYATYCGLFLNTAFYTALTIATFVICTPRSGEAGQLPAKCDPRARMNLGIASSAINAALDIYVLAVAIPSLWTLQIATKKKIGVILVLGTGMV</sequence>
<dbReference type="OrthoDB" id="444631at2759"/>
<evidence type="ECO:0000256" key="5">
    <source>
        <dbReference type="ARBA" id="ARBA00038359"/>
    </source>
</evidence>
<evidence type="ECO:0000313" key="9">
    <source>
        <dbReference type="Proteomes" id="UP000800093"/>
    </source>
</evidence>
<dbReference type="AlphaFoldDB" id="A0A9P4KFV6"/>
<keyword evidence="4 6" id="KW-0472">Membrane</keyword>
<feature type="transmembrane region" description="Helical" evidence="6">
    <location>
        <begin position="71"/>
        <end position="98"/>
    </location>
</feature>
<name>A0A9P4KFV6_9PLEO</name>
<accession>A0A9P4KFV6</accession>
<protein>
    <recommendedName>
        <fullName evidence="7">Rhodopsin domain-containing protein</fullName>
    </recommendedName>
</protein>
<comment type="similarity">
    <text evidence="5">Belongs to the SAT4 family.</text>
</comment>
<dbReference type="Proteomes" id="UP000800093">
    <property type="component" value="Unassembled WGS sequence"/>
</dbReference>
<feature type="transmembrane region" description="Helical" evidence="6">
    <location>
        <begin position="34"/>
        <end position="59"/>
    </location>
</feature>
<evidence type="ECO:0000256" key="1">
    <source>
        <dbReference type="ARBA" id="ARBA00004141"/>
    </source>
</evidence>
<organism evidence="8 9">
    <name type="scientific">Lojkania enalia</name>
    <dbReference type="NCBI Taxonomy" id="147567"/>
    <lineage>
        <taxon>Eukaryota</taxon>
        <taxon>Fungi</taxon>
        <taxon>Dikarya</taxon>
        <taxon>Ascomycota</taxon>
        <taxon>Pezizomycotina</taxon>
        <taxon>Dothideomycetes</taxon>
        <taxon>Pleosporomycetidae</taxon>
        <taxon>Pleosporales</taxon>
        <taxon>Pleosporales incertae sedis</taxon>
        <taxon>Lojkania</taxon>
    </lineage>
</organism>
<keyword evidence="2 6" id="KW-0812">Transmembrane</keyword>
<evidence type="ECO:0000259" key="7">
    <source>
        <dbReference type="Pfam" id="PF20684"/>
    </source>
</evidence>
<evidence type="ECO:0000256" key="3">
    <source>
        <dbReference type="ARBA" id="ARBA00022989"/>
    </source>
</evidence>